<dbReference type="PANTHER" id="PTHR30615:SF8">
    <property type="entry name" value="UPF0047 PROTEIN C4A8.02C"/>
    <property type="match status" value="1"/>
</dbReference>
<protein>
    <recommendedName>
        <fullName evidence="4">Secondary thiamine-phosphate synthase enzyme</fullName>
    </recommendedName>
</protein>
<keyword evidence="3" id="KW-1185">Reference proteome</keyword>
<dbReference type="SUPFAM" id="SSF111038">
    <property type="entry name" value="YjbQ-like"/>
    <property type="match status" value="1"/>
</dbReference>
<dbReference type="STRING" id="133385.A0A2T9YN10"/>
<dbReference type="PANTHER" id="PTHR30615">
    <property type="entry name" value="UNCHARACTERIZED PROTEIN YJBQ-RELATED"/>
    <property type="match status" value="1"/>
</dbReference>
<dbReference type="PROSITE" id="PS01314">
    <property type="entry name" value="UPF0047"/>
    <property type="match status" value="1"/>
</dbReference>
<dbReference type="InterPro" id="IPR001602">
    <property type="entry name" value="UPF0047_YjbQ-like"/>
</dbReference>
<dbReference type="Gene3D" id="2.60.120.460">
    <property type="entry name" value="YjbQ-like"/>
    <property type="match status" value="1"/>
</dbReference>
<comment type="similarity">
    <text evidence="1">Belongs to the UPF0047 family.</text>
</comment>
<dbReference type="AlphaFoldDB" id="A0A2T9YN10"/>
<dbReference type="OrthoDB" id="10255963at2759"/>
<dbReference type="EMBL" id="MBFR01000117">
    <property type="protein sequence ID" value="PVU93745.1"/>
    <property type="molecule type" value="Genomic_DNA"/>
</dbReference>
<gene>
    <name evidence="2" type="ORF">BB561_003066</name>
</gene>
<dbReference type="PIRSF" id="PIRSF004681">
    <property type="entry name" value="UCP004681"/>
    <property type="match status" value="1"/>
</dbReference>
<dbReference type="Proteomes" id="UP000245383">
    <property type="component" value="Unassembled WGS sequence"/>
</dbReference>
<dbReference type="NCBIfam" id="TIGR00149">
    <property type="entry name" value="TIGR00149_YjbQ"/>
    <property type="match status" value="1"/>
</dbReference>
<organism evidence="2 3">
    <name type="scientific">Smittium simulii</name>
    <dbReference type="NCBI Taxonomy" id="133385"/>
    <lineage>
        <taxon>Eukaryota</taxon>
        <taxon>Fungi</taxon>
        <taxon>Fungi incertae sedis</taxon>
        <taxon>Zoopagomycota</taxon>
        <taxon>Kickxellomycotina</taxon>
        <taxon>Harpellomycetes</taxon>
        <taxon>Harpellales</taxon>
        <taxon>Legeriomycetaceae</taxon>
        <taxon>Smittium</taxon>
    </lineage>
</organism>
<reference evidence="2 3" key="1">
    <citation type="journal article" date="2018" name="MBio">
        <title>Comparative Genomics Reveals the Core Gene Toolbox for the Fungus-Insect Symbiosis.</title>
        <authorList>
            <person name="Wang Y."/>
            <person name="Stata M."/>
            <person name="Wang W."/>
            <person name="Stajich J.E."/>
            <person name="White M.M."/>
            <person name="Moncalvo J.M."/>
        </authorList>
    </citation>
    <scope>NUCLEOTIDE SEQUENCE [LARGE SCALE GENOMIC DNA]</scope>
    <source>
        <strain evidence="2 3">SWE-8-4</strain>
    </source>
</reference>
<comment type="caution">
    <text evidence="2">The sequence shown here is derived from an EMBL/GenBank/DDBJ whole genome shotgun (WGS) entry which is preliminary data.</text>
</comment>
<evidence type="ECO:0000313" key="3">
    <source>
        <dbReference type="Proteomes" id="UP000245383"/>
    </source>
</evidence>
<evidence type="ECO:0000256" key="1">
    <source>
        <dbReference type="ARBA" id="ARBA00005534"/>
    </source>
</evidence>
<proteinExistence type="inferred from homology"/>
<sequence>MWSQLTLKFNPRSKGCYLVTSEVLQQIGPTIAKYKVGMVHILLQHTSASLTLNENADPDVRTDMKMMLDKLVPENMPYIHTYEGPDDMPAHIKSSLFGVSLHIPIKNGALALGTWQGIYLVEHRADKHHRKAIVTINGEKYS</sequence>
<name>A0A2T9YN10_9FUNG</name>
<dbReference type="InterPro" id="IPR035917">
    <property type="entry name" value="YjbQ-like_sf"/>
</dbReference>
<accession>A0A2T9YN10</accession>
<evidence type="ECO:0000313" key="2">
    <source>
        <dbReference type="EMBL" id="PVU93745.1"/>
    </source>
</evidence>
<dbReference type="Pfam" id="PF01894">
    <property type="entry name" value="YjbQ"/>
    <property type="match status" value="1"/>
</dbReference>
<evidence type="ECO:0008006" key="4">
    <source>
        <dbReference type="Google" id="ProtNLM"/>
    </source>
</evidence>